<dbReference type="EMBL" id="LMTZ01000142">
    <property type="protein sequence ID" value="KST63146.1"/>
    <property type="molecule type" value="Genomic_DNA"/>
</dbReference>
<evidence type="ECO:0000256" key="2">
    <source>
        <dbReference type="ARBA" id="ARBA00012438"/>
    </source>
</evidence>
<dbReference type="EC" id="2.7.13.3" evidence="2"/>
<dbReference type="CDD" id="cd00075">
    <property type="entry name" value="HATPase"/>
    <property type="match status" value="1"/>
</dbReference>
<evidence type="ECO:0000256" key="3">
    <source>
        <dbReference type="ARBA" id="ARBA00022553"/>
    </source>
</evidence>
<dbReference type="InterPro" id="IPR003594">
    <property type="entry name" value="HATPase_dom"/>
</dbReference>
<dbReference type="InterPro" id="IPR003661">
    <property type="entry name" value="HisK_dim/P_dom"/>
</dbReference>
<sequence>MRRCLTVKNRNELQDKLQVREQVTSQIQEKTCPLQQALNFEASIRRITEKIRDSLDESQILQTATEELARVLHIESCHIELYDQYHTTAIVAYECSNIVSKSQGISIRIADFPEVYQQLLQKKSLQFVENIPDLNHKVIQSACLACPIFENHGVEGILGNLWLLRPREEIFKDVEVRLVQQIASQCAIAIRQARLYKASQIQVEELAKLNRLKDDFLKSVSHELRTPMSSIQLSIQTLDKLFEAETNIKKSPKLAKVIDIFHHASQRYNKLIDDLLTVCHIDAEAESLTSEFIDLNILIPEIVEPFFPVSKNQQQELIIDIEDKLPLLKSDVSMLKRILHELLSNACKYTPNGERIIIIAKSNFSKLEISVFNSGVEIPPSEIEHIFDKFYRVPKNDPWRYGGTGLGLTLVKKMVELLGGEINVESQDRQTKFSVCFPRDIT</sequence>
<dbReference type="SUPFAM" id="SSF55874">
    <property type="entry name" value="ATPase domain of HSP90 chaperone/DNA topoisomerase II/histidine kinase"/>
    <property type="match status" value="1"/>
</dbReference>
<comment type="catalytic activity">
    <reaction evidence="1">
        <text>ATP + protein L-histidine = ADP + protein N-phospho-L-histidine.</text>
        <dbReference type="EC" id="2.7.13.3"/>
    </reaction>
</comment>
<evidence type="ECO:0000256" key="5">
    <source>
        <dbReference type="ARBA" id="ARBA00022777"/>
    </source>
</evidence>
<reference evidence="9 10" key="1">
    <citation type="journal article" date="2015" name="Genome Announc.">
        <title>Draft Genome of the Euendolithic (true boring) Cyanobacterium Mastigocoleus testarum strain BC008.</title>
        <authorList>
            <person name="Guida B.S."/>
            <person name="Garcia-Pichel F."/>
        </authorList>
    </citation>
    <scope>NUCLEOTIDE SEQUENCE [LARGE SCALE GENOMIC DNA]</scope>
    <source>
        <strain evidence="9 10">BC008</strain>
    </source>
</reference>
<evidence type="ECO:0000313" key="10">
    <source>
        <dbReference type="Proteomes" id="UP000053372"/>
    </source>
</evidence>
<keyword evidence="3" id="KW-0597">Phosphoprotein</keyword>
<dbReference type="InterPro" id="IPR036890">
    <property type="entry name" value="HATPase_C_sf"/>
</dbReference>
<dbReference type="PROSITE" id="PS50109">
    <property type="entry name" value="HIS_KIN"/>
    <property type="match status" value="1"/>
</dbReference>
<dbReference type="InterPro" id="IPR050736">
    <property type="entry name" value="Sensor_HK_Regulatory"/>
</dbReference>
<keyword evidence="10" id="KW-1185">Reference proteome</keyword>
<proteinExistence type="predicted"/>
<dbReference type="AlphaFoldDB" id="A0A0V7ZF47"/>
<dbReference type="Pfam" id="PF01590">
    <property type="entry name" value="GAF"/>
    <property type="match status" value="1"/>
</dbReference>
<dbReference type="InterPro" id="IPR003018">
    <property type="entry name" value="GAF"/>
</dbReference>
<dbReference type="SMART" id="SM00065">
    <property type="entry name" value="GAF"/>
    <property type="match status" value="1"/>
</dbReference>
<protein>
    <recommendedName>
        <fullName evidence="2">histidine kinase</fullName>
        <ecNumber evidence="2">2.7.13.3</ecNumber>
    </recommendedName>
</protein>
<evidence type="ECO:0000313" key="9">
    <source>
        <dbReference type="EMBL" id="KST63210.1"/>
    </source>
</evidence>
<dbReference type="CDD" id="cd00082">
    <property type="entry name" value="HisKA"/>
    <property type="match status" value="1"/>
</dbReference>
<dbReference type="Pfam" id="PF00512">
    <property type="entry name" value="HisKA"/>
    <property type="match status" value="1"/>
</dbReference>
<gene>
    <name evidence="8" type="ORF">BC008_12640</name>
    <name evidence="9" type="ORF">BC008_12955</name>
</gene>
<dbReference type="OrthoDB" id="9809987at2"/>
<dbReference type="SUPFAM" id="SSF47384">
    <property type="entry name" value="Homodimeric domain of signal transducing histidine kinase"/>
    <property type="match status" value="1"/>
</dbReference>
<dbReference type="InterPro" id="IPR005467">
    <property type="entry name" value="His_kinase_dom"/>
</dbReference>
<evidence type="ECO:0000313" key="8">
    <source>
        <dbReference type="EMBL" id="KST63146.1"/>
    </source>
</evidence>
<name>A0A0V7ZF47_9CYAN</name>
<keyword evidence="5" id="KW-0418">Kinase</keyword>
<dbReference type="InterPro" id="IPR004358">
    <property type="entry name" value="Sig_transdc_His_kin-like_C"/>
</dbReference>
<dbReference type="Gene3D" id="1.10.287.130">
    <property type="match status" value="1"/>
</dbReference>
<dbReference type="Gene3D" id="3.30.450.40">
    <property type="match status" value="1"/>
</dbReference>
<dbReference type="InterPro" id="IPR036097">
    <property type="entry name" value="HisK_dim/P_sf"/>
</dbReference>
<dbReference type="PANTHER" id="PTHR43711:SF1">
    <property type="entry name" value="HISTIDINE KINASE 1"/>
    <property type="match status" value="1"/>
</dbReference>
<keyword evidence="6" id="KW-0902">Two-component regulatory system</keyword>
<dbReference type="Gene3D" id="3.30.565.10">
    <property type="entry name" value="Histidine kinase-like ATPase, C-terminal domain"/>
    <property type="match status" value="1"/>
</dbReference>
<dbReference type="Proteomes" id="UP000053372">
    <property type="component" value="Unassembled WGS sequence"/>
</dbReference>
<dbReference type="Pfam" id="PF02518">
    <property type="entry name" value="HATPase_c"/>
    <property type="match status" value="1"/>
</dbReference>
<dbReference type="InterPro" id="IPR029016">
    <property type="entry name" value="GAF-like_dom_sf"/>
</dbReference>
<dbReference type="SUPFAM" id="SSF55781">
    <property type="entry name" value="GAF domain-like"/>
    <property type="match status" value="1"/>
</dbReference>
<dbReference type="PANTHER" id="PTHR43711">
    <property type="entry name" value="TWO-COMPONENT HISTIDINE KINASE"/>
    <property type="match status" value="1"/>
</dbReference>
<evidence type="ECO:0000256" key="1">
    <source>
        <dbReference type="ARBA" id="ARBA00000085"/>
    </source>
</evidence>
<comment type="caution">
    <text evidence="9">The sequence shown here is derived from an EMBL/GenBank/DDBJ whole genome shotgun (WGS) entry which is preliminary data.</text>
</comment>
<dbReference type="SMART" id="SM00388">
    <property type="entry name" value="HisKA"/>
    <property type="match status" value="1"/>
</dbReference>
<dbReference type="PRINTS" id="PR00344">
    <property type="entry name" value="BCTRLSENSOR"/>
</dbReference>
<dbReference type="RefSeq" id="WP_058184518.1">
    <property type="nucleotide sequence ID" value="NZ_LMTZ01000141.1"/>
</dbReference>
<evidence type="ECO:0000256" key="6">
    <source>
        <dbReference type="ARBA" id="ARBA00023012"/>
    </source>
</evidence>
<feature type="domain" description="Histidine kinase" evidence="7">
    <location>
        <begin position="219"/>
        <end position="441"/>
    </location>
</feature>
<evidence type="ECO:0000259" key="7">
    <source>
        <dbReference type="PROSITE" id="PS50109"/>
    </source>
</evidence>
<organism evidence="9 10">
    <name type="scientific">Mastigocoleus testarum BC008</name>
    <dbReference type="NCBI Taxonomy" id="371196"/>
    <lineage>
        <taxon>Bacteria</taxon>
        <taxon>Bacillati</taxon>
        <taxon>Cyanobacteriota</taxon>
        <taxon>Cyanophyceae</taxon>
        <taxon>Nostocales</taxon>
        <taxon>Hapalosiphonaceae</taxon>
        <taxon>Mastigocoleus</taxon>
    </lineage>
</organism>
<keyword evidence="4" id="KW-0808">Transferase</keyword>
<dbReference type="SMART" id="SM00387">
    <property type="entry name" value="HATPase_c"/>
    <property type="match status" value="1"/>
</dbReference>
<dbReference type="GO" id="GO:0000155">
    <property type="term" value="F:phosphorelay sensor kinase activity"/>
    <property type="evidence" value="ECO:0007669"/>
    <property type="project" value="InterPro"/>
</dbReference>
<dbReference type="EMBL" id="LMTZ01000141">
    <property type="protein sequence ID" value="KST63210.1"/>
    <property type="molecule type" value="Genomic_DNA"/>
</dbReference>
<accession>A0A0V7ZF47</accession>
<evidence type="ECO:0000256" key="4">
    <source>
        <dbReference type="ARBA" id="ARBA00022679"/>
    </source>
</evidence>